<name>A0ABY4RHR6_9BACL</name>
<dbReference type="Proteomes" id="UP001057134">
    <property type="component" value="Chromosome"/>
</dbReference>
<evidence type="ECO:0008006" key="3">
    <source>
        <dbReference type="Google" id="ProtNLM"/>
    </source>
</evidence>
<dbReference type="Pfam" id="PF17132">
    <property type="entry name" value="Glyco_hydro_106"/>
    <property type="match status" value="1"/>
</dbReference>
<dbReference type="PANTHER" id="PTHR36848:SF2">
    <property type="entry name" value="SECRETED PROTEIN"/>
    <property type="match status" value="1"/>
</dbReference>
<dbReference type="EMBL" id="CP027059">
    <property type="protein sequence ID" value="UQZ81984.1"/>
    <property type="molecule type" value="Genomic_DNA"/>
</dbReference>
<accession>A0ABY4RHR6</accession>
<sequence>MYADTIEWMENPAAEYRIHPFWFWNGDMEDEQIRRQIAEMNDKGVGGFFICPRQGLKIPYLSKAWFEKVRTAAECAKGYGMHVWLYDEYPYPSGIAGGEVTLEHPEAKHTYLVHQAERVSGGTTHTMELPWARILSAKAVPVSENGEKRWEEAIDVRHTIGNYQADPLFQKAGLTAYNAKRFFTYRTIYKMIWDVPPGEWEVVVFLEKEIEDFKYYGTFVDPLNREAMAAFIRMTHEQYARYVGEFFGHTIKGMFTDEIGLLGNMPWSNQLPGYFKERTGLDLKERLTALAYADSPDAARIRYEYYQSIHLLLREAYHKQVHDWCEEHGLQYVAEVPSVRMTTQAFSHVPGGDSGHEKLGRPLEWILKRYANSLRYNPKMISSLARQLGRKRNLVECFHSVGWSMTLQDAKWMIDRLAALGANFYNFHAFFYTLDGLAQHDAPPSQFLQNPYWPYFRQLGDYTGRISRLMSEGIADIRIAVLDPTTSLWTQLGNPFHNFGYGGEDPAEKQRLERLRGDWEAIGIELLRNRRDFDHLDPELLASAELANGRLNIGDAAYEVLIIPPITNLEALAWKQIQAFAEHGGIVIALGLLPHEAIEAGSPAEREAAALFGAEGFRTQEQYWGGRGPSNENGLKPQPGWTKGKREAYFIPAFAGQNTENMPAVLLSLLELVAPSAVRLTADSDTLPFLMQSRKLTERRGVVFVSNQEGGSHSAQLCIDPQRLRGVGTEESAPVSLHFRLLNLETGQAHPVEATLREGEWALPLAFAPYQSYAVEWEANEADRETEEERPLVPPSLQLELESRGPWTMKAESDNTLRLETFRLTIGRAGEPGEDLPAYEVKAKTFIDQCDDIAGQREFPVKLRQMFGTPLKLSMDYPFACAYRTEVRIDRMPQACRMFMDTSAISGEWTLSINGHTLTRASFAKHEIYDYQNIACDILPFIQPGINEIKVNVQVEHDWDGVVDAIYLQGPFGVEWDSSGLPALTAEPESAASLPSEYSAGYPYYAGAIRYERSFEITDAHARDSFELSFPDWEQHDTVEVTVNGRALGVRSWSPYVWRGPASMLRSGSNTVEVRVTGTLIGLLEGKYFNYRDHSVDPVEGRQT</sequence>
<dbReference type="Gene3D" id="2.60.120.260">
    <property type="entry name" value="Galactose-binding domain-like"/>
    <property type="match status" value="1"/>
</dbReference>
<dbReference type="InterPro" id="IPR053161">
    <property type="entry name" value="Ulvan_degrading_GH"/>
</dbReference>
<keyword evidence="2" id="KW-1185">Reference proteome</keyword>
<reference evidence="1" key="1">
    <citation type="submission" date="2018-02" db="EMBL/GenBank/DDBJ databases">
        <authorList>
            <person name="Kim S.-K."/>
            <person name="Jung H.-I."/>
            <person name="Lee S.-W."/>
        </authorList>
    </citation>
    <scope>NUCLEOTIDE SEQUENCE</scope>
    <source>
        <strain evidence="1">SK3146</strain>
    </source>
</reference>
<dbReference type="RefSeq" id="WP_249864174.1">
    <property type="nucleotide sequence ID" value="NZ_CP027059.1"/>
</dbReference>
<gene>
    <name evidence="1" type="ORF">SK3146_01141</name>
</gene>
<protein>
    <recommendedName>
        <fullName evidence="3">Alpha-L-rhamnosidase</fullName>
    </recommendedName>
</protein>
<dbReference type="PANTHER" id="PTHR36848">
    <property type="entry name" value="DNA-BINDING PROTEIN (PUTATIVE SECRETED PROTEIN)-RELATED"/>
    <property type="match status" value="1"/>
</dbReference>
<reference evidence="1" key="2">
    <citation type="journal article" date="2021" name="J Anim Sci Technol">
        <title>Complete genome sequence of Paenibacillus konkukensis sp. nov. SK3146 as a potential probiotic strain.</title>
        <authorList>
            <person name="Jung H.I."/>
            <person name="Park S."/>
            <person name="Niu K.M."/>
            <person name="Lee S.W."/>
            <person name="Kothari D."/>
            <person name="Yi K.J."/>
            <person name="Kim S.K."/>
        </authorList>
    </citation>
    <scope>NUCLEOTIDE SEQUENCE</scope>
    <source>
        <strain evidence="1">SK3146</strain>
    </source>
</reference>
<evidence type="ECO:0000313" key="1">
    <source>
        <dbReference type="EMBL" id="UQZ81984.1"/>
    </source>
</evidence>
<organism evidence="1 2">
    <name type="scientific">Paenibacillus konkukensis</name>
    <dbReference type="NCBI Taxonomy" id="2020716"/>
    <lineage>
        <taxon>Bacteria</taxon>
        <taxon>Bacillati</taxon>
        <taxon>Bacillota</taxon>
        <taxon>Bacilli</taxon>
        <taxon>Bacillales</taxon>
        <taxon>Paenibacillaceae</taxon>
        <taxon>Paenibacillus</taxon>
    </lineage>
</organism>
<evidence type="ECO:0000313" key="2">
    <source>
        <dbReference type="Proteomes" id="UP001057134"/>
    </source>
</evidence>
<proteinExistence type="predicted"/>